<reference evidence="4 5" key="1">
    <citation type="submission" date="2019-01" db="EMBL/GenBank/DDBJ databases">
        <title>Ktedonosporobacter rubrisoli SCAWS-G2.</title>
        <authorList>
            <person name="Huang Y."/>
            <person name="Yan B."/>
        </authorList>
    </citation>
    <scope>NUCLEOTIDE SEQUENCE [LARGE SCALE GENOMIC DNA]</scope>
    <source>
        <strain evidence="4 5">SCAWS-G2</strain>
    </source>
</reference>
<evidence type="ECO:0000256" key="1">
    <source>
        <dbReference type="ARBA" id="ARBA00022679"/>
    </source>
</evidence>
<dbReference type="Proteomes" id="UP000290365">
    <property type="component" value="Chromosome"/>
</dbReference>
<feature type="domain" description="N-acetyltransferase" evidence="3">
    <location>
        <begin position="18"/>
        <end position="172"/>
    </location>
</feature>
<organism evidence="4 5">
    <name type="scientific">Ktedonosporobacter rubrisoli</name>
    <dbReference type="NCBI Taxonomy" id="2509675"/>
    <lineage>
        <taxon>Bacteria</taxon>
        <taxon>Bacillati</taxon>
        <taxon>Chloroflexota</taxon>
        <taxon>Ktedonobacteria</taxon>
        <taxon>Ktedonobacterales</taxon>
        <taxon>Ktedonosporobacteraceae</taxon>
        <taxon>Ktedonosporobacter</taxon>
    </lineage>
</organism>
<dbReference type="InterPro" id="IPR016181">
    <property type="entry name" value="Acyl_CoA_acyltransferase"/>
</dbReference>
<dbReference type="OrthoDB" id="159110at2"/>
<evidence type="ECO:0000256" key="2">
    <source>
        <dbReference type="ARBA" id="ARBA00023315"/>
    </source>
</evidence>
<dbReference type="EMBL" id="CP035758">
    <property type="protein sequence ID" value="QBD82374.1"/>
    <property type="molecule type" value="Genomic_DNA"/>
</dbReference>
<dbReference type="GO" id="GO:0016747">
    <property type="term" value="F:acyltransferase activity, transferring groups other than amino-acyl groups"/>
    <property type="evidence" value="ECO:0007669"/>
    <property type="project" value="InterPro"/>
</dbReference>
<accession>A0A4P6K2K9</accession>
<keyword evidence="5" id="KW-1185">Reference proteome</keyword>
<dbReference type="SUPFAM" id="SSF55729">
    <property type="entry name" value="Acyl-CoA N-acyltransferases (Nat)"/>
    <property type="match status" value="1"/>
</dbReference>
<evidence type="ECO:0000259" key="3">
    <source>
        <dbReference type="PROSITE" id="PS51186"/>
    </source>
</evidence>
<dbReference type="InterPro" id="IPR050832">
    <property type="entry name" value="Bact_Acetyltransf"/>
</dbReference>
<dbReference type="Gene3D" id="3.40.630.30">
    <property type="match status" value="1"/>
</dbReference>
<dbReference type="CDD" id="cd04301">
    <property type="entry name" value="NAT_SF"/>
    <property type="match status" value="1"/>
</dbReference>
<dbReference type="KEGG" id="kbs:EPA93_42940"/>
<dbReference type="PROSITE" id="PS51186">
    <property type="entry name" value="GNAT"/>
    <property type="match status" value="1"/>
</dbReference>
<name>A0A4P6K2K9_KTERU</name>
<protein>
    <submittedName>
        <fullName evidence="4">GNAT family N-acetyltransferase</fullName>
    </submittedName>
</protein>
<dbReference type="Pfam" id="PF00583">
    <property type="entry name" value="Acetyltransf_1"/>
    <property type="match status" value="1"/>
</dbReference>
<gene>
    <name evidence="4" type="ORF">EPA93_42940</name>
</gene>
<evidence type="ECO:0000313" key="4">
    <source>
        <dbReference type="EMBL" id="QBD82374.1"/>
    </source>
</evidence>
<dbReference type="InterPro" id="IPR000182">
    <property type="entry name" value="GNAT_dom"/>
</dbReference>
<dbReference type="AlphaFoldDB" id="A0A4P6K2K9"/>
<sequence>MPLKRMEKTAMIVRLHSLSVRPPVWADLSAVVGLIKACVKEEAGIEEPTEEEVHKSWQARNFNLRMDAWVIFTRKGDIVGYAEVRNCGDGRLVSMLRVHPAYRGRGIGTLLTWLVEERARQLMRRISLDIRVTLSNSVNSLNTAAHRLLEREGYSLVRNFWRLSIEMDEQLPDEGARDGKIQMDLVIDSANLMGSTRLPRRTGMYVVRQYDVYEKVLRIPDVQQVAEEQDAHYYSVASAT</sequence>
<evidence type="ECO:0000313" key="5">
    <source>
        <dbReference type="Proteomes" id="UP000290365"/>
    </source>
</evidence>
<proteinExistence type="predicted"/>
<dbReference type="PANTHER" id="PTHR43877">
    <property type="entry name" value="AMINOALKYLPHOSPHONATE N-ACETYLTRANSFERASE-RELATED-RELATED"/>
    <property type="match status" value="1"/>
</dbReference>
<keyword evidence="2" id="KW-0012">Acyltransferase</keyword>
<keyword evidence="1 4" id="KW-0808">Transferase</keyword>